<evidence type="ECO:0000256" key="2">
    <source>
        <dbReference type="ARBA" id="ARBA00007301"/>
    </source>
</evidence>
<reference evidence="9" key="2">
    <citation type="journal article" date="2023" name="Microbiome">
        <title>Synthase-selected sorting approach identifies a beta-lactone synthase in a nudibranch symbiotic bacterium.</title>
        <authorList>
            <person name="Dzunkova M."/>
            <person name="La Clair J.J."/>
            <person name="Tyml T."/>
            <person name="Doud D."/>
            <person name="Schulz F."/>
            <person name="Piquer-Esteban S."/>
            <person name="Porcel Sanchis D."/>
            <person name="Osborn A."/>
            <person name="Robinson D."/>
            <person name="Louie K.B."/>
            <person name="Bowen B.P."/>
            <person name="Bowers R.M."/>
            <person name="Lee J."/>
            <person name="Arnau V."/>
            <person name="Diaz-Villanueva W."/>
            <person name="Stepanauskas R."/>
            <person name="Gosliner T."/>
            <person name="Date S.V."/>
            <person name="Northen T.R."/>
            <person name="Cheng J.F."/>
            <person name="Burkart M.D."/>
            <person name="Woyke T."/>
        </authorList>
    </citation>
    <scope>NUCLEOTIDE SEQUENCE</scope>
    <source>
        <strain evidence="9">Df01</strain>
    </source>
</reference>
<dbReference type="PANTHER" id="PTHR10851:SF0">
    <property type="entry name" value="PYRIDOXINE-5'-PHOSPHATE OXIDASE"/>
    <property type="match status" value="1"/>
</dbReference>
<evidence type="ECO:0000313" key="9">
    <source>
        <dbReference type="EMBL" id="MDM5147033.1"/>
    </source>
</evidence>
<evidence type="ECO:0000256" key="6">
    <source>
        <dbReference type="NCBIfam" id="TIGR00558"/>
    </source>
</evidence>
<protein>
    <recommendedName>
        <fullName evidence="6">Pyridoxamine 5'-phosphate oxidase</fullName>
        <ecNumber evidence="6">1.4.3.5</ecNumber>
    </recommendedName>
</protein>
<proteinExistence type="inferred from homology"/>
<accession>A0ABT7QKK2</accession>
<comment type="similarity">
    <text evidence="2">Belongs to the pyridoxamine 5'-phosphate oxidase family.</text>
</comment>
<dbReference type="NCBIfam" id="NF004231">
    <property type="entry name" value="PRK05679.1"/>
    <property type="match status" value="1"/>
</dbReference>
<feature type="domain" description="Pyridoxine 5'-phosphate oxidase dimerisation C-terminal" evidence="8">
    <location>
        <begin position="176"/>
        <end position="218"/>
    </location>
</feature>
<evidence type="ECO:0000256" key="4">
    <source>
        <dbReference type="ARBA" id="ARBA00022643"/>
    </source>
</evidence>
<evidence type="ECO:0000259" key="7">
    <source>
        <dbReference type="Pfam" id="PF01243"/>
    </source>
</evidence>
<dbReference type="Gene3D" id="2.30.110.10">
    <property type="entry name" value="Electron Transport, Fmn-binding Protein, Chain A"/>
    <property type="match status" value="1"/>
</dbReference>
<reference evidence="9" key="1">
    <citation type="submission" date="2022-08" db="EMBL/GenBank/DDBJ databases">
        <authorList>
            <person name="Dzunkova M."/>
            <person name="La Clair J."/>
            <person name="Tyml T."/>
            <person name="Doud D."/>
            <person name="Schulz F."/>
            <person name="Piquer S."/>
            <person name="Porcel Sanchis D."/>
            <person name="Osborn A."/>
            <person name="Robinson D."/>
            <person name="Louie K.B."/>
            <person name="Bowen B.P."/>
            <person name="Bowers R."/>
            <person name="Lee J."/>
            <person name="Arnau Llombart V."/>
            <person name="Diaz Villanueva W."/>
            <person name="Gosliner T."/>
            <person name="Northen T."/>
            <person name="Cheng J.-F."/>
            <person name="Burkart M.D."/>
            <person name="Woyke T."/>
        </authorList>
    </citation>
    <scope>NUCLEOTIDE SEQUENCE</scope>
    <source>
        <strain evidence="9">Df01</strain>
    </source>
</reference>
<gene>
    <name evidence="9" type="primary">pdxH</name>
    <name evidence="9" type="ORF">NQX30_01350</name>
</gene>
<keyword evidence="4" id="KW-0288">FMN</keyword>
<keyword evidence="10" id="KW-1185">Reference proteome</keyword>
<feature type="domain" description="Pyridoxamine 5'-phosphate oxidase N-terminal" evidence="7">
    <location>
        <begin position="43"/>
        <end position="160"/>
    </location>
</feature>
<dbReference type="InterPro" id="IPR011576">
    <property type="entry name" value="Pyridox_Oxase_N"/>
</dbReference>
<dbReference type="SUPFAM" id="SSF50475">
    <property type="entry name" value="FMN-binding split barrel"/>
    <property type="match status" value="1"/>
</dbReference>
<dbReference type="Proteomes" id="UP001168167">
    <property type="component" value="Unassembled WGS sequence"/>
</dbReference>
<dbReference type="EMBL" id="JANQAO010000001">
    <property type="protein sequence ID" value="MDM5147033.1"/>
    <property type="molecule type" value="Genomic_DNA"/>
</dbReference>
<evidence type="ECO:0000256" key="5">
    <source>
        <dbReference type="ARBA" id="ARBA00023002"/>
    </source>
</evidence>
<dbReference type="GO" id="GO:0004733">
    <property type="term" value="F:pyridoxamine phosphate oxidase activity"/>
    <property type="evidence" value="ECO:0007669"/>
    <property type="project" value="UniProtKB-EC"/>
</dbReference>
<keyword evidence="3" id="KW-0285">Flavoprotein</keyword>
<keyword evidence="5 9" id="KW-0560">Oxidoreductase</keyword>
<organism evidence="9 10">
    <name type="scientific">Candidatus Doriopsillibacter californiensis</name>
    <dbReference type="NCBI Taxonomy" id="2970740"/>
    <lineage>
        <taxon>Bacteria</taxon>
        <taxon>Pseudomonadati</taxon>
        <taxon>Pseudomonadota</taxon>
        <taxon>Gammaproteobacteria</taxon>
        <taxon>Candidatus Tethybacterales</taxon>
        <taxon>Candidatus Persebacteraceae</taxon>
        <taxon>Candidatus Doriopsillibacter</taxon>
    </lineage>
</organism>
<dbReference type="InterPro" id="IPR012349">
    <property type="entry name" value="Split_barrel_FMN-bd"/>
</dbReference>
<dbReference type="PIRSF" id="PIRSF000190">
    <property type="entry name" value="Pyd_amn-ph_oxd"/>
    <property type="match status" value="1"/>
</dbReference>
<dbReference type="Pfam" id="PF01243">
    <property type="entry name" value="PNPOx_N"/>
    <property type="match status" value="1"/>
</dbReference>
<dbReference type="NCBIfam" id="TIGR00558">
    <property type="entry name" value="pdxH"/>
    <property type="match status" value="1"/>
</dbReference>
<evidence type="ECO:0000313" key="10">
    <source>
        <dbReference type="Proteomes" id="UP001168167"/>
    </source>
</evidence>
<dbReference type="Pfam" id="PF10590">
    <property type="entry name" value="PNP_phzG_C"/>
    <property type="match status" value="1"/>
</dbReference>
<evidence type="ECO:0000256" key="1">
    <source>
        <dbReference type="ARBA" id="ARBA00001917"/>
    </source>
</evidence>
<comment type="caution">
    <text evidence="9">The sequence shown here is derived from an EMBL/GenBank/DDBJ whole genome shotgun (WGS) entry which is preliminary data.</text>
</comment>
<dbReference type="InterPro" id="IPR000659">
    <property type="entry name" value="Pyridox_Oxase"/>
</dbReference>
<evidence type="ECO:0000259" key="8">
    <source>
        <dbReference type="Pfam" id="PF10590"/>
    </source>
</evidence>
<name>A0ABT7QKK2_9GAMM</name>
<dbReference type="InterPro" id="IPR019576">
    <property type="entry name" value="Pyridoxamine_oxidase_dimer_C"/>
</dbReference>
<dbReference type="EC" id="1.4.3.5" evidence="6"/>
<dbReference type="PANTHER" id="PTHR10851">
    <property type="entry name" value="PYRIDOXINE-5-PHOSPHATE OXIDASE"/>
    <property type="match status" value="1"/>
</dbReference>
<comment type="cofactor">
    <cofactor evidence="1">
        <name>FMN</name>
        <dbReference type="ChEBI" id="CHEBI:58210"/>
    </cofactor>
</comment>
<sequence>MSDGNYIRAATVKSDDAVFDAMRWRSPMAIFADWLVAAEHTGMEYPNAMTLATVDSTGMPQARIVLLKTFAAGDEVFKFFTHRDGRKGKALQTCPKAALTFYWPPLSRQVLVEGVVHELPREETAVYYHTRPRQSRIGAWASRQSQPVESYAVFRAQVAAEEKKYANKKPPLPPHWTGFMLVPLRLEFWQDGHCRLHQRLVFERASSAQPWQSMFLQP</sequence>
<evidence type="ECO:0000256" key="3">
    <source>
        <dbReference type="ARBA" id="ARBA00022630"/>
    </source>
</evidence>